<dbReference type="AlphaFoldDB" id="A0A5C5FMT0"/>
<keyword evidence="1" id="KW-0862">Zinc</keyword>
<sequence>MANKSQAPPGASPHAEECTRLESLVQTLDAAAAASSTELEIVVAAGQANILLPATVTMRSQALVQPGALDAPAKLTTARATVTELSAYAKGQIDLLRRLPPAPLPYQDGLSDLNAQKEVSRLFSQAASMPLPKGAKPHDLVRKIEALYQHATSFVKQYPSDKEVKEVTAYKLLAAAASASSIPQIAQWWDGPGKRTSWDDHLAAAKRRLLTHVEETVQQVSERFTEAANSFNWLKEYKNDDDVAILPSVMYAARLSSILADVPGELGTGGWPFAAAAKSALPHWLDVKLEPGKDEDPQQILAAIQRLPKDAFRKREEALAEMRSLMTTAPASTRSTTQGTAQPQRATSTQVFAPLPSERPSEQQGPMPKYWASLSNADRRGYSVAQANPVTFPDSPGGHDSYAKAVAAFIKTQGESPPLSARFPLKPGTATVPSAACDKCGRSGHIANFCSATQAQQVPMAERNYRRQWRLVGIESSRARGGVQPKWLTSPEKQVNMIGEIDQLMAYEEALFYPSQDDIDAALEAGKA</sequence>
<dbReference type="GO" id="GO:0003676">
    <property type="term" value="F:nucleic acid binding"/>
    <property type="evidence" value="ECO:0007669"/>
    <property type="project" value="InterPro"/>
</dbReference>
<comment type="caution">
    <text evidence="4">The sequence shown here is derived from an EMBL/GenBank/DDBJ whole genome shotgun (WGS) entry which is preliminary data.</text>
</comment>
<protein>
    <recommendedName>
        <fullName evidence="3">CCHC-type domain-containing protein</fullName>
    </recommendedName>
</protein>
<gene>
    <name evidence="4" type="ORF">DMC30DRAFT_405463</name>
</gene>
<evidence type="ECO:0000313" key="4">
    <source>
        <dbReference type="EMBL" id="TNY17589.1"/>
    </source>
</evidence>
<proteinExistence type="predicted"/>
<dbReference type="EMBL" id="SOZI01000190">
    <property type="protein sequence ID" value="TNY17589.1"/>
    <property type="molecule type" value="Genomic_DNA"/>
</dbReference>
<keyword evidence="1" id="KW-0863">Zinc-finger</keyword>
<dbReference type="InterPro" id="IPR001878">
    <property type="entry name" value="Znf_CCHC"/>
</dbReference>
<evidence type="ECO:0000256" key="2">
    <source>
        <dbReference type="SAM" id="MobiDB-lite"/>
    </source>
</evidence>
<reference evidence="4 5" key="1">
    <citation type="submission" date="2019-03" db="EMBL/GenBank/DDBJ databases">
        <title>Rhodosporidium diobovatum UCD-FST 08-225 genome sequencing, assembly, and annotation.</title>
        <authorList>
            <person name="Fakankun I.U."/>
            <person name="Fristensky B."/>
            <person name="Levin D.B."/>
        </authorList>
    </citation>
    <scope>NUCLEOTIDE SEQUENCE [LARGE SCALE GENOMIC DNA]</scope>
    <source>
        <strain evidence="4 5">UCD-FST 08-225</strain>
    </source>
</reference>
<keyword evidence="1" id="KW-0479">Metal-binding</keyword>
<name>A0A5C5FMT0_9BASI</name>
<feature type="region of interest" description="Disordered" evidence="2">
    <location>
        <begin position="325"/>
        <end position="369"/>
    </location>
</feature>
<dbReference type="OrthoDB" id="3260975at2759"/>
<dbReference type="Proteomes" id="UP000311382">
    <property type="component" value="Unassembled WGS sequence"/>
</dbReference>
<organism evidence="4 5">
    <name type="scientific">Rhodotorula diobovata</name>
    <dbReference type="NCBI Taxonomy" id="5288"/>
    <lineage>
        <taxon>Eukaryota</taxon>
        <taxon>Fungi</taxon>
        <taxon>Dikarya</taxon>
        <taxon>Basidiomycota</taxon>
        <taxon>Pucciniomycotina</taxon>
        <taxon>Microbotryomycetes</taxon>
        <taxon>Sporidiobolales</taxon>
        <taxon>Sporidiobolaceae</taxon>
        <taxon>Rhodotorula</taxon>
    </lineage>
</organism>
<evidence type="ECO:0000256" key="1">
    <source>
        <dbReference type="PROSITE-ProRule" id="PRU00047"/>
    </source>
</evidence>
<evidence type="ECO:0000313" key="5">
    <source>
        <dbReference type="Proteomes" id="UP000311382"/>
    </source>
</evidence>
<accession>A0A5C5FMT0</accession>
<keyword evidence="5" id="KW-1185">Reference proteome</keyword>
<feature type="domain" description="CCHC-type" evidence="3">
    <location>
        <begin position="437"/>
        <end position="450"/>
    </location>
</feature>
<dbReference type="PROSITE" id="PS50158">
    <property type="entry name" value="ZF_CCHC"/>
    <property type="match status" value="1"/>
</dbReference>
<dbReference type="GO" id="GO:0008270">
    <property type="term" value="F:zinc ion binding"/>
    <property type="evidence" value="ECO:0007669"/>
    <property type="project" value="UniProtKB-KW"/>
</dbReference>
<feature type="compositionally biased region" description="Polar residues" evidence="2">
    <location>
        <begin position="325"/>
        <end position="351"/>
    </location>
</feature>
<evidence type="ECO:0000259" key="3">
    <source>
        <dbReference type="PROSITE" id="PS50158"/>
    </source>
</evidence>